<evidence type="ECO:0000313" key="2">
    <source>
        <dbReference type="EMBL" id="MBB6060421.1"/>
    </source>
</evidence>
<dbReference type="SUPFAM" id="SSF55729">
    <property type="entry name" value="Acyl-CoA N-acyltransferases (Nat)"/>
    <property type="match status" value="1"/>
</dbReference>
<dbReference type="Proteomes" id="UP000532746">
    <property type="component" value="Unassembled WGS sequence"/>
</dbReference>
<gene>
    <name evidence="2" type="ORF">HNQ93_003287</name>
</gene>
<dbReference type="InterPro" id="IPR016181">
    <property type="entry name" value="Acyl_CoA_acyltransferase"/>
</dbReference>
<dbReference type="Gene3D" id="3.40.630.30">
    <property type="match status" value="1"/>
</dbReference>
<comment type="caution">
    <text evidence="2">The sequence shown here is derived from an EMBL/GenBank/DDBJ whole genome shotgun (WGS) entry which is preliminary data.</text>
</comment>
<feature type="domain" description="BioF2-like acetyltransferase" evidence="1">
    <location>
        <begin position="159"/>
        <end position="275"/>
    </location>
</feature>
<proteinExistence type="predicted"/>
<organism evidence="2 3">
    <name type="scientific">Hymenobacter luteus</name>
    <dbReference type="NCBI Taxonomy" id="1411122"/>
    <lineage>
        <taxon>Bacteria</taxon>
        <taxon>Pseudomonadati</taxon>
        <taxon>Bacteroidota</taxon>
        <taxon>Cytophagia</taxon>
        <taxon>Cytophagales</taxon>
        <taxon>Hymenobacteraceae</taxon>
        <taxon>Hymenobacter</taxon>
    </lineage>
</organism>
<keyword evidence="3" id="KW-1185">Reference proteome</keyword>
<evidence type="ECO:0000313" key="3">
    <source>
        <dbReference type="Proteomes" id="UP000532746"/>
    </source>
</evidence>
<reference evidence="2 3" key="1">
    <citation type="submission" date="2020-08" db="EMBL/GenBank/DDBJ databases">
        <title>Genomic Encyclopedia of Type Strains, Phase IV (KMG-IV): sequencing the most valuable type-strain genomes for metagenomic binning, comparative biology and taxonomic classification.</title>
        <authorList>
            <person name="Goeker M."/>
        </authorList>
    </citation>
    <scope>NUCLEOTIDE SEQUENCE [LARGE SCALE GENOMIC DNA]</scope>
    <source>
        <strain evidence="2 3">DSM 26718</strain>
    </source>
</reference>
<dbReference type="InterPro" id="IPR038740">
    <property type="entry name" value="BioF2-like_GNAT_dom"/>
</dbReference>
<sequence>MPPRLLRYSEIDLAAWDACVHSARQVVPYACSWWLQATAGRWDALVEVEEATGRYLAVWPLPVKWRPWGREVYQPPFTQQLGLLTQDERSAAVLPLPETLELLPRYPRFYTQLNDGNSAELAPSTPELNPGIVVSQRQTYHLSLAKPYKQLLAAYAPDCRRRLRLNEAASTPLAARKANTAEPLLRLFQETKGPEAGLQRRHYAKLRRLIEALREHQLLEILEVRQPETGELLAGALFVRYRTRLIYLFAAASLEGKKAGAPVVLLDDIIQRHAGTPGLILDFEGGMIPSIARFFANFGAEPVPYAALSFTQRPWYLKWMR</sequence>
<dbReference type="Pfam" id="PF13480">
    <property type="entry name" value="Acetyltransf_6"/>
    <property type="match status" value="1"/>
</dbReference>
<evidence type="ECO:0000259" key="1">
    <source>
        <dbReference type="Pfam" id="PF13480"/>
    </source>
</evidence>
<accession>A0A7W9T2K4</accession>
<dbReference type="AlphaFoldDB" id="A0A7W9T2K4"/>
<protein>
    <recommendedName>
        <fullName evidence="1">BioF2-like acetyltransferase domain-containing protein</fullName>
    </recommendedName>
</protein>
<name>A0A7W9T2K4_9BACT</name>
<dbReference type="RefSeq" id="WP_183404500.1">
    <property type="nucleotide sequence ID" value="NZ_JACHGG010000004.1"/>
</dbReference>
<dbReference type="EMBL" id="JACHGG010000004">
    <property type="protein sequence ID" value="MBB6060421.1"/>
    <property type="molecule type" value="Genomic_DNA"/>
</dbReference>